<protein>
    <submittedName>
        <fullName evidence="4">Transcriptional regulator, MerR</fullName>
    </submittedName>
</protein>
<evidence type="ECO:0000256" key="2">
    <source>
        <dbReference type="SAM" id="Coils"/>
    </source>
</evidence>
<feature type="coiled-coil region" evidence="2">
    <location>
        <begin position="83"/>
        <end position="117"/>
    </location>
</feature>
<dbReference type="AlphaFoldDB" id="C2XUS6"/>
<keyword evidence="2" id="KW-0175">Coiled coil</keyword>
<name>C2XUS6_BACMY</name>
<dbReference type="SUPFAM" id="SSF53335">
    <property type="entry name" value="S-adenosyl-L-methionine-dependent methyltransferases"/>
    <property type="match status" value="1"/>
</dbReference>
<dbReference type="GO" id="GO:0003677">
    <property type="term" value="F:DNA binding"/>
    <property type="evidence" value="ECO:0007669"/>
    <property type="project" value="UniProtKB-KW"/>
</dbReference>
<dbReference type="GO" id="GO:0003700">
    <property type="term" value="F:DNA-binding transcription factor activity"/>
    <property type="evidence" value="ECO:0007669"/>
    <property type="project" value="InterPro"/>
</dbReference>
<keyword evidence="1" id="KW-0238">DNA-binding</keyword>
<sequence>MKIGKFGEINNISIDTIRHYMDLGLIIPEKKGGHYFFDEYCQKDVELILEYKWLGFSLNEIKELFLYKNLAKSINYEKDTFYQSLFKLKYEKIEQEIQILEERRDKLKTALNDLSLTTEISNSILGVDLRVLNFLTCFKCSGNLILQDGIINSNQIIEGNLTCNCGEEYVITSGIITAGNLFKTYERTSLEDSISDYIHETDTAYLENMHREGEWAKKKLLQLDLNNKILLDIGSGLGFFLRNIYEELPEDCLFIAVDRDLNKLLFLKDVLERRNPKRNILFICTDFLNIPIQNQSVDIVIDQSGTSNYSFEHENFLLHELNSLLKPNCYLLSLFILFKNFSINSQIIIRFRENFTLSKVTKEIQNLHFQSIDERTSNYLERGGKYEDFFVQGEEIYTYSFFGKRWG</sequence>
<dbReference type="RefSeq" id="WP_002065680.1">
    <property type="nucleotide sequence ID" value="NZ_CM000737.1"/>
</dbReference>
<evidence type="ECO:0000256" key="1">
    <source>
        <dbReference type="ARBA" id="ARBA00023125"/>
    </source>
</evidence>
<dbReference type="Gene3D" id="3.40.50.150">
    <property type="entry name" value="Vaccinia Virus protein VP39"/>
    <property type="match status" value="1"/>
</dbReference>
<dbReference type="InterPro" id="IPR000551">
    <property type="entry name" value="MerR-type_HTH_dom"/>
</dbReference>
<accession>C2XUS6</accession>
<dbReference type="Pfam" id="PF13847">
    <property type="entry name" value="Methyltransf_31"/>
    <property type="match status" value="1"/>
</dbReference>
<dbReference type="CDD" id="cd02440">
    <property type="entry name" value="AdoMet_MTases"/>
    <property type="match status" value="1"/>
</dbReference>
<dbReference type="InterPro" id="IPR009061">
    <property type="entry name" value="DNA-bd_dom_put_sf"/>
</dbReference>
<dbReference type="PANTHER" id="PTHR30204">
    <property type="entry name" value="REDOX-CYCLING DRUG-SENSING TRANSCRIPTIONAL ACTIVATOR SOXR"/>
    <property type="match status" value="1"/>
</dbReference>
<dbReference type="Gene3D" id="1.10.1660.10">
    <property type="match status" value="1"/>
</dbReference>
<dbReference type="InterPro" id="IPR029063">
    <property type="entry name" value="SAM-dependent_MTases_sf"/>
</dbReference>
<evidence type="ECO:0000313" key="4">
    <source>
        <dbReference type="EMBL" id="EEL70554.1"/>
    </source>
</evidence>
<dbReference type="InterPro" id="IPR047057">
    <property type="entry name" value="MerR_fam"/>
</dbReference>
<feature type="domain" description="HTH merR-type" evidence="3">
    <location>
        <begin position="1"/>
        <end position="67"/>
    </location>
</feature>
<dbReference type="EMBL" id="ACMP01000072">
    <property type="protein sequence ID" value="EEL70554.1"/>
    <property type="molecule type" value="Genomic_DNA"/>
</dbReference>
<dbReference type="HOGENOM" id="CLU_055596_0_0_9"/>
<dbReference type="PROSITE" id="PS50937">
    <property type="entry name" value="HTH_MERR_2"/>
    <property type="match status" value="1"/>
</dbReference>
<reference evidence="4" key="1">
    <citation type="journal article" date="2012" name="Genome Res.">
        <title>Genomic characterization of the Bacillus cereus sensu lato species: Backdrop to the evolution of Bacillus anthracis.</title>
        <authorList>
            <person name="Zwick M.E."/>
            <person name="Joseph S.J."/>
            <person name="Didelot X."/>
            <person name="Chen P.E."/>
            <person name="Bishop-Lilly K.A."/>
            <person name="Stewart A.C."/>
            <person name="Willner K."/>
            <person name="Nolan N."/>
            <person name="Lentz S."/>
            <person name="Thomason M.K."/>
            <person name="Sozhamannan S."/>
            <person name="Mateczun A.J."/>
            <person name="Du L."/>
            <person name="Read T.D."/>
        </authorList>
    </citation>
    <scope>NUCLEOTIDE SEQUENCE [LARGE SCALE GENOMIC DNA]</scope>
    <source>
        <strain evidence="4">AH603</strain>
    </source>
</reference>
<dbReference type="Pfam" id="PF13411">
    <property type="entry name" value="MerR_1"/>
    <property type="match status" value="1"/>
</dbReference>
<proteinExistence type="predicted"/>
<dbReference type="SMART" id="SM00422">
    <property type="entry name" value="HTH_MERR"/>
    <property type="match status" value="1"/>
</dbReference>
<dbReference type="InterPro" id="IPR025714">
    <property type="entry name" value="Methyltranfer_dom"/>
</dbReference>
<organism evidence="4">
    <name type="scientific">Bacillus mycoides</name>
    <dbReference type="NCBI Taxonomy" id="1405"/>
    <lineage>
        <taxon>Bacteria</taxon>
        <taxon>Bacillati</taxon>
        <taxon>Bacillota</taxon>
        <taxon>Bacilli</taxon>
        <taxon>Bacillales</taxon>
        <taxon>Bacillaceae</taxon>
        <taxon>Bacillus</taxon>
        <taxon>Bacillus cereus group</taxon>
    </lineage>
</organism>
<dbReference type="CDD" id="cd04777">
    <property type="entry name" value="HTH_MerR-like_sg1"/>
    <property type="match status" value="1"/>
</dbReference>
<gene>
    <name evidence="4" type="ORF">bcere0026_24470</name>
</gene>
<comment type="caution">
    <text evidence="4">The sequence shown here is derived from an EMBL/GenBank/DDBJ whole genome shotgun (WGS) entry which is preliminary data.</text>
</comment>
<dbReference type="Proteomes" id="UP000001753">
    <property type="component" value="Chromosome"/>
</dbReference>
<dbReference type="SUPFAM" id="SSF46955">
    <property type="entry name" value="Putative DNA-binding domain"/>
    <property type="match status" value="1"/>
</dbReference>
<evidence type="ECO:0000259" key="3">
    <source>
        <dbReference type="PROSITE" id="PS50937"/>
    </source>
</evidence>
<dbReference type="PANTHER" id="PTHR30204:SF96">
    <property type="entry name" value="CHROMOSOME-ANCHORING PROTEIN RACA"/>
    <property type="match status" value="1"/>
</dbReference>